<comment type="caution">
    <text evidence="1">The sequence shown here is derived from an EMBL/GenBank/DDBJ whole genome shotgun (WGS) entry which is preliminary data.</text>
</comment>
<dbReference type="Proteomes" id="UP000324159">
    <property type="component" value="Unassembled WGS sequence"/>
</dbReference>
<evidence type="ECO:0008006" key="3">
    <source>
        <dbReference type="Google" id="ProtNLM"/>
    </source>
</evidence>
<evidence type="ECO:0000313" key="1">
    <source>
        <dbReference type="EMBL" id="TYO99677.1"/>
    </source>
</evidence>
<reference evidence="1 2" key="1">
    <citation type="submission" date="2019-07" db="EMBL/GenBank/DDBJ databases">
        <title>Genomic Encyclopedia of Type Strains, Phase IV (KMG-IV): sequencing the most valuable type-strain genomes for metagenomic binning, comparative biology and taxonomic classification.</title>
        <authorList>
            <person name="Goeker M."/>
        </authorList>
    </citation>
    <scope>NUCLEOTIDE SEQUENCE [LARGE SCALE GENOMIC DNA]</scope>
    <source>
        <strain evidence="1 2">SS015</strain>
    </source>
</reference>
<accession>A0A5D3WKX7</accession>
<sequence>MEPYLEKMGKEIVNVARRLNDELEELAGEGIFFMPELAFAFEVGKSIMKNAEEIFGGKPKWCRETDLGNGGPSDLIFEFDGGKKVVIEFKMRATGGAYLGDLEKLNKLDNENTAKIFCALVDVFSKDVPNDDRIKKVENFNSALVRSVLEPKPSFPTKQNWYSTPVSCLVGVWSVGQVPKL</sequence>
<keyword evidence="2" id="KW-1185">Reference proteome</keyword>
<gene>
    <name evidence="1" type="ORF">EDC39_102202</name>
</gene>
<dbReference type="AlphaFoldDB" id="A0A5D3WKX7"/>
<protein>
    <recommendedName>
        <fullName evidence="3">PD-(D/E)XK nuclease superfamily protein</fullName>
    </recommendedName>
</protein>
<dbReference type="RefSeq" id="WP_148894987.1">
    <property type="nucleotide sequence ID" value="NZ_VNIB01000002.1"/>
</dbReference>
<proteinExistence type="predicted"/>
<dbReference type="EMBL" id="VNIB01000002">
    <property type="protein sequence ID" value="TYO99677.1"/>
    <property type="molecule type" value="Genomic_DNA"/>
</dbReference>
<evidence type="ECO:0000313" key="2">
    <source>
        <dbReference type="Proteomes" id="UP000324159"/>
    </source>
</evidence>
<name>A0A5D3WKX7_9BACT</name>
<dbReference type="OrthoDB" id="825812at2"/>
<organism evidence="1 2">
    <name type="scientific">Geothermobacter ehrlichii</name>
    <dbReference type="NCBI Taxonomy" id="213224"/>
    <lineage>
        <taxon>Bacteria</taxon>
        <taxon>Pseudomonadati</taxon>
        <taxon>Thermodesulfobacteriota</taxon>
        <taxon>Desulfuromonadia</taxon>
        <taxon>Desulfuromonadales</taxon>
        <taxon>Geothermobacteraceae</taxon>
        <taxon>Geothermobacter</taxon>
    </lineage>
</organism>